<dbReference type="AlphaFoldDB" id="A0A5S5C3E8"/>
<keyword evidence="4" id="KW-1185">Reference proteome</keyword>
<accession>A0A5S5C3E8</accession>
<proteinExistence type="predicted"/>
<evidence type="ECO:0000313" key="3">
    <source>
        <dbReference type="EMBL" id="TYP73837.1"/>
    </source>
</evidence>
<evidence type="ECO:0000313" key="4">
    <source>
        <dbReference type="Proteomes" id="UP000323257"/>
    </source>
</evidence>
<feature type="domain" description="LysM" evidence="2">
    <location>
        <begin position="2"/>
        <end position="47"/>
    </location>
</feature>
<sequence length="706" mass="74095">MKIHIVKKGDSLYLIAKKYNVSLDEVVKLNPSITNPDVLEVGTKVKVPTWKPVQVDVMHQHVVKQGDTLWKLSKAWGIPLSDMIKANPHLKNPNVLLTGEVVNVPKPGTPIVVPENVEHSHGGNGHHPLHPLSVVHGVTDLVGKVGKLPAEILPSIPFLGGKKSTAPIEGKANTAPIEGKVDTAPMPTPVPEPIPEEPPVAELPAEEAPVAELPPVVEEPPVAEELPVEMPPVVVVEKPVVKPGYSINIEYEKSTDLFEQYGIPATEVMSLYDMPALPESIHHTKHEHHHGYGVAQPVQGGYGYGGQPELFSPAEEADCPPGHVGGANDLPWGAPVPITPPSPYGASPSDHGGPGYGYGATPAGIGPFGYEPAEISPHVAPQAGYGYGHEAAQTLPAHLGPQGGYGYGHEAPQTLPSHLGPQGGYGYGHEAPQTLPAHLGPQGGYGYGHEAAQTLPADLGHQGGYGYGYEAPQTLPSHLGPQGGYGYGHEAAQTLPADLGPQGGYGYGYEAAQTLPADLGPQGGYGYGYETPQTLPADLGPQGGYGYGYDAPQAMPAHHAPHGGYGYGPGAPQTLPANFGPQGGYGYGPGSGPLHLNDYGYGHETAGVSNYGHWGVPTYGYSGYGQTSPLQQIEAADKSGDCGCGDGREKEVAFDDEPDLKIELPHAGKKTVVPRKPAKKTTVRTVRAPRASQPRRTGPSLPWINR</sequence>
<dbReference type="Proteomes" id="UP000323257">
    <property type="component" value="Unassembled WGS sequence"/>
</dbReference>
<feature type="region of interest" description="Disordered" evidence="1">
    <location>
        <begin position="655"/>
        <end position="706"/>
    </location>
</feature>
<dbReference type="PANTHER" id="PTHR33734">
    <property type="entry name" value="LYSM DOMAIN-CONTAINING GPI-ANCHORED PROTEIN 2"/>
    <property type="match status" value="1"/>
</dbReference>
<comment type="caution">
    <text evidence="3">The sequence shown here is derived from an EMBL/GenBank/DDBJ whole genome shotgun (WGS) entry which is preliminary data.</text>
</comment>
<dbReference type="PANTHER" id="PTHR33734:SF34">
    <property type="entry name" value="SPOIVD-ASSOCIATED FACTOR A"/>
    <property type="match status" value="1"/>
</dbReference>
<feature type="compositionally biased region" description="Basic residues" evidence="1">
    <location>
        <begin position="667"/>
        <end position="682"/>
    </location>
</feature>
<dbReference type="InterPro" id="IPR018392">
    <property type="entry name" value="LysM"/>
</dbReference>
<dbReference type="Gene3D" id="3.10.350.10">
    <property type="entry name" value="LysM domain"/>
    <property type="match status" value="2"/>
</dbReference>
<feature type="compositionally biased region" description="Basic and acidic residues" evidence="1">
    <location>
        <begin position="655"/>
        <end position="666"/>
    </location>
</feature>
<dbReference type="InterPro" id="IPR036779">
    <property type="entry name" value="LysM_dom_sf"/>
</dbReference>
<dbReference type="SMART" id="SM00257">
    <property type="entry name" value="LysM"/>
    <property type="match status" value="2"/>
</dbReference>
<feature type="domain" description="LysM" evidence="2">
    <location>
        <begin position="59"/>
        <end position="104"/>
    </location>
</feature>
<reference evidence="3 4" key="1">
    <citation type="submission" date="2019-07" db="EMBL/GenBank/DDBJ databases">
        <title>Genomic Encyclopedia of Type Strains, Phase III (KMG-III): the genomes of soil and plant-associated and newly described type strains.</title>
        <authorList>
            <person name="Whitman W."/>
        </authorList>
    </citation>
    <scope>NUCLEOTIDE SEQUENCE [LARGE SCALE GENOMIC DNA]</scope>
    <source>
        <strain evidence="3 4">BL24</strain>
    </source>
</reference>
<protein>
    <submittedName>
        <fullName evidence="3">LysM repeat protein</fullName>
    </submittedName>
</protein>
<dbReference type="RefSeq" id="WP_187434260.1">
    <property type="nucleotide sequence ID" value="NZ_VNHS01000006.1"/>
</dbReference>
<dbReference type="EMBL" id="VNHS01000006">
    <property type="protein sequence ID" value="TYP73837.1"/>
    <property type="molecule type" value="Genomic_DNA"/>
</dbReference>
<dbReference type="Pfam" id="PF01476">
    <property type="entry name" value="LysM"/>
    <property type="match status" value="2"/>
</dbReference>
<gene>
    <name evidence="3" type="ORF">BCM02_106113</name>
</gene>
<evidence type="ECO:0000256" key="1">
    <source>
        <dbReference type="SAM" id="MobiDB-lite"/>
    </source>
</evidence>
<dbReference type="CDD" id="cd00118">
    <property type="entry name" value="LysM"/>
    <property type="match status" value="2"/>
</dbReference>
<name>A0A5S5C3E8_9BACL</name>
<dbReference type="PROSITE" id="PS51782">
    <property type="entry name" value="LYSM"/>
    <property type="match status" value="2"/>
</dbReference>
<dbReference type="SUPFAM" id="SSF54106">
    <property type="entry name" value="LysM domain"/>
    <property type="match status" value="2"/>
</dbReference>
<organism evidence="3 4">
    <name type="scientific">Paenibacillus methanolicus</name>
    <dbReference type="NCBI Taxonomy" id="582686"/>
    <lineage>
        <taxon>Bacteria</taxon>
        <taxon>Bacillati</taxon>
        <taxon>Bacillota</taxon>
        <taxon>Bacilli</taxon>
        <taxon>Bacillales</taxon>
        <taxon>Paenibacillaceae</taxon>
        <taxon>Paenibacillus</taxon>
    </lineage>
</organism>
<dbReference type="GO" id="GO:0008932">
    <property type="term" value="F:lytic endotransglycosylase activity"/>
    <property type="evidence" value="ECO:0007669"/>
    <property type="project" value="TreeGrafter"/>
</dbReference>
<evidence type="ECO:0000259" key="2">
    <source>
        <dbReference type="PROSITE" id="PS51782"/>
    </source>
</evidence>